<dbReference type="Proteomes" id="UP000190648">
    <property type="component" value="Unassembled WGS sequence"/>
</dbReference>
<evidence type="ECO:0000313" key="2">
    <source>
        <dbReference type="Proteomes" id="UP000190648"/>
    </source>
</evidence>
<sequence>MKGFALAFFCKSVGELLQVCDLAKPDSIVLNCPGTSIQHFPKTLARGQGFVVLTVKRKMTGTDSGEVAAAERNQSEWPALPLQVKQTTHSSFAERSLNR</sequence>
<proteinExistence type="predicted"/>
<evidence type="ECO:0000313" key="1">
    <source>
        <dbReference type="EMBL" id="OPJ75795.1"/>
    </source>
</evidence>
<dbReference type="EMBL" id="LSYS01006159">
    <property type="protein sequence ID" value="OPJ75795.1"/>
    <property type="molecule type" value="Genomic_DNA"/>
</dbReference>
<reference evidence="1 2" key="1">
    <citation type="submission" date="2016-02" db="EMBL/GenBank/DDBJ databases">
        <title>Band-tailed pigeon sequencing and assembly.</title>
        <authorList>
            <person name="Soares A.E."/>
            <person name="Novak B.J."/>
            <person name="Rice E.S."/>
            <person name="O'Connell B."/>
            <person name="Chang D."/>
            <person name="Weber S."/>
            <person name="Shapiro B."/>
        </authorList>
    </citation>
    <scope>NUCLEOTIDE SEQUENCE [LARGE SCALE GENOMIC DNA]</scope>
    <source>
        <strain evidence="1">BTP2013</strain>
        <tissue evidence="1">Blood</tissue>
    </source>
</reference>
<organism evidence="1 2">
    <name type="scientific">Patagioenas fasciata monilis</name>
    <dbReference type="NCBI Taxonomy" id="372326"/>
    <lineage>
        <taxon>Eukaryota</taxon>
        <taxon>Metazoa</taxon>
        <taxon>Chordata</taxon>
        <taxon>Craniata</taxon>
        <taxon>Vertebrata</taxon>
        <taxon>Euteleostomi</taxon>
        <taxon>Archelosauria</taxon>
        <taxon>Archosauria</taxon>
        <taxon>Dinosauria</taxon>
        <taxon>Saurischia</taxon>
        <taxon>Theropoda</taxon>
        <taxon>Coelurosauria</taxon>
        <taxon>Aves</taxon>
        <taxon>Neognathae</taxon>
        <taxon>Neoaves</taxon>
        <taxon>Columbimorphae</taxon>
        <taxon>Columbiformes</taxon>
        <taxon>Columbidae</taxon>
        <taxon>Patagioenas</taxon>
    </lineage>
</organism>
<accession>A0A1V4JUR4</accession>
<gene>
    <name evidence="1" type="ORF">AV530_011951</name>
</gene>
<dbReference type="AlphaFoldDB" id="A0A1V4JUR4"/>
<keyword evidence="2" id="KW-1185">Reference proteome</keyword>
<name>A0A1V4JUR4_PATFA</name>
<comment type="caution">
    <text evidence="1">The sequence shown here is derived from an EMBL/GenBank/DDBJ whole genome shotgun (WGS) entry which is preliminary data.</text>
</comment>
<protein>
    <submittedName>
        <fullName evidence="1">Uncharacterized protein</fullName>
    </submittedName>
</protein>